<dbReference type="InterPro" id="IPR020904">
    <property type="entry name" value="Sc_DH/Rdtase_CS"/>
</dbReference>
<dbReference type="PANTHER" id="PTHR43658:SF8">
    <property type="entry name" value="17-BETA-HYDROXYSTEROID DEHYDROGENASE 14-RELATED"/>
    <property type="match status" value="1"/>
</dbReference>
<dbReference type="Proteomes" id="UP000283383">
    <property type="component" value="Unassembled WGS sequence"/>
</dbReference>
<dbReference type="EMBL" id="MCBQ01013936">
    <property type="protein sequence ID" value="RKF63445.1"/>
    <property type="molecule type" value="Genomic_DNA"/>
</dbReference>
<keyword evidence="1" id="KW-0521">NADP</keyword>
<accession>A0A420I186</accession>
<evidence type="ECO:0000256" key="3">
    <source>
        <dbReference type="RuleBase" id="RU000363"/>
    </source>
</evidence>
<comment type="caution">
    <text evidence="5">The sequence shown here is derived from an EMBL/GenBank/DDBJ whole genome shotgun (WGS) entry which is preliminary data.</text>
</comment>
<name>A0A420I186_9PEZI</name>
<dbReference type="InterPro" id="IPR036291">
    <property type="entry name" value="NAD(P)-bd_dom_sf"/>
</dbReference>
<dbReference type="InterPro" id="IPR002347">
    <property type="entry name" value="SDR_fam"/>
</dbReference>
<feature type="domain" description="Ketoreductase" evidence="4">
    <location>
        <begin position="6"/>
        <end position="199"/>
    </location>
</feature>
<reference evidence="5 6" key="1">
    <citation type="journal article" date="2018" name="BMC Genomics">
        <title>Comparative genome analyses reveal sequence features reflecting distinct modes of host-adaptation between dicot and monocot powdery mildew.</title>
        <authorList>
            <person name="Wu Y."/>
            <person name="Ma X."/>
            <person name="Pan Z."/>
            <person name="Kale S.D."/>
            <person name="Song Y."/>
            <person name="King H."/>
            <person name="Zhang Q."/>
            <person name="Presley C."/>
            <person name="Deng X."/>
            <person name="Wei C.I."/>
            <person name="Xiao S."/>
        </authorList>
    </citation>
    <scope>NUCLEOTIDE SEQUENCE [LARGE SCALE GENOMIC DNA]</scope>
    <source>
        <strain evidence="5">UMSG3</strain>
    </source>
</reference>
<dbReference type="PROSITE" id="PS00061">
    <property type="entry name" value="ADH_SHORT"/>
    <property type="match status" value="1"/>
</dbReference>
<dbReference type="SMART" id="SM00822">
    <property type="entry name" value="PKS_KR"/>
    <property type="match status" value="1"/>
</dbReference>
<proteinExistence type="inferred from homology"/>
<evidence type="ECO:0000256" key="1">
    <source>
        <dbReference type="ARBA" id="ARBA00022857"/>
    </source>
</evidence>
<evidence type="ECO:0000259" key="4">
    <source>
        <dbReference type="SMART" id="SM00822"/>
    </source>
</evidence>
<evidence type="ECO:0000256" key="2">
    <source>
        <dbReference type="ARBA" id="ARBA00023002"/>
    </source>
</evidence>
<dbReference type="PRINTS" id="PR00080">
    <property type="entry name" value="SDRFAMILY"/>
</dbReference>
<dbReference type="Gene3D" id="3.40.50.720">
    <property type="entry name" value="NAD(P)-binding Rossmann-like Domain"/>
    <property type="match status" value="1"/>
</dbReference>
<comment type="similarity">
    <text evidence="3">Belongs to the short-chain dehydrogenases/reductases (SDR) family.</text>
</comment>
<protein>
    <submittedName>
        <fullName evidence="5">3-hydroxyacyl-CoA dehydrogenase type-2</fullName>
    </submittedName>
</protein>
<dbReference type="InterPro" id="IPR057326">
    <property type="entry name" value="KR_dom"/>
</dbReference>
<sequence>MKVEDRTYVISGGASGLGRACAENIHGKGGYVAIIDMNANMAAGILEAKSDKKVRFFQVDVTQTESISAAVSEVRAWVQETGKAIGGIITAAGVSIPAKVIDRDMNPFSLEDFNLVMNVNVCGTIDLIRQFLPQILMTEPVGKDGERGVIIMVSSVAAYDGQPGQVSYSASKGAISSLTLPLARDLSRYGIRVITIAPGLFNSGMTAMMGAKLRKSILKSMEFPSRLGEPHEFAQLASHAIENMMLNGVVLRLDGGIRLPSKI</sequence>
<dbReference type="SUPFAM" id="SSF51735">
    <property type="entry name" value="NAD(P)-binding Rossmann-fold domains"/>
    <property type="match status" value="1"/>
</dbReference>
<dbReference type="STRING" id="62708.A0A420I186"/>
<gene>
    <name evidence="5" type="ORF">GcM3_139005</name>
</gene>
<organism evidence="5 6">
    <name type="scientific">Golovinomyces cichoracearum</name>
    <dbReference type="NCBI Taxonomy" id="62708"/>
    <lineage>
        <taxon>Eukaryota</taxon>
        <taxon>Fungi</taxon>
        <taxon>Dikarya</taxon>
        <taxon>Ascomycota</taxon>
        <taxon>Pezizomycotina</taxon>
        <taxon>Leotiomycetes</taxon>
        <taxon>Erysiphales</taxon>
        <taxon>Erysiphaceae</taxon>
        <taxon>Golovinomyces</taxon>
    </lineage>
</organism>
<keyword evidence="6" id="KW-1185">Reference proteome</keyword>
<dbReference type="Pfam" id="PF00106">
    <property type="entry name" value="adh_short"/>
    <property type="match status" value="1"/>
</dbReference>
<dbReference type="PRINTS" id="PR00081">
    <property type="entry name" value="GDHRDH"/>
</dbReference>
<evidence type="ECO:0000313" key="6">
    <source>
        <dbReference type="Proteomes" id="UP000283383"/>
    </source>
</evidence>
<dbReference type="PANTHER" id="PTHR43658">
    <property type="entry name" value="SHORT-CHAIN DEHYDROGENASE/REDUCTASE"/>
    <property type="match status" value="1"/>
</dbReference>
<evidence type="ECO:0000313" key="5">
    <source>
        <dbReference type="EMBL" id="RKF63445.1"/>
    </source>
</evidence>
<dbReference type="AlphaFoldDB" id="A0A420I186"/>
<keyword evidence="2" id="KW-0560">Oxidoreductase</keyword>
<dbReference type="GO" id="GO:0016491">
    <property type="term" value="F:oxidoreductase activity"/>
    <property type="evidence" value="ECO:0007669"/>
    <property type="project" value="UniProtKB-KW"/>
</dbReference>